<keyword evidence="3" id="KW-1185">Reference proteome</keyword>
<evidence type="ECO:0000313" key="2">
    <source>
        <dbReference type="EMBL" id="TWT98302.1"/>
    </source>
</evidence>
<gene>
    <name evidence="2" type="ORF">Pla52n_48130</name>
</gene>
<dbReference type="InterPro" id="IPR011044">
    <property type="entry name" value="Quino_amine_DH_bsu"/>
</dbReference>
<evidence type="ECO:0000256" key="1">
    <source>
        <dbReference type="SAM" id="SignalP"/>
    </source>
</evidence>
<protein>
    <recommendedName>
        <fullName evidence="4">SMP-30/Gluconolaconase/LRE-like region</fullName>
    </recommendedName>
</protein>
<proteinExistence type="predicted"/>
<dbReference type="RefSeq" id="WP_146521914.1">
    <property type="nucleotide sequence ID" value="NZ_CP151726.1"/>
</dbReference>
<keyword evidence="1" id="KW-0732">Signal</keyword>
<dbReference type="SUPFAM" id="SSF50969">
    <property type="entry name" value="YVTN repeat-like/Quinoprotein amine dehydrogenase"/>
    <property type="match status" value="1"/>
</dbReference>
<dbReference type="AlphaFoldDB" id="A0A5C6AE29"/>
<sequence length="350" mass="38065" precursor="true">MVRYLASLGLLFCFACSALAQSNPVVAVLRDSEPSVSGADLNRDSAILLDTQANVINVISGLGVCQSLSSQNTLRFDAVHRHVLIAENLRDRVSVFDYDGTSQLTIPIENATAIVLTNDAKQIGCVAGKTINDGQTVFFDTTTGKEIRRLNLGAVALTNDVVGSQLWAIGKQLIAFEPPGEIGIRRPLTQLPVEPEHPTVINSRNWCGVGVAIEPNDNDWWRRIWVIERDHPDVTGSKTRLFAVDPDGQTRILVELNEIDPRSIACATYRGSLKRILVVDGVTGNLVSFNSDGELMGKVELGVQVVGFGEHSGLWVAARESIRRLDPSDLSVLAEHTFDQECDSVGLAVR</sequence>
<comment type="caution">
    <text evidence="2">The sequence shown here is derived from an EMBL/GenBank/DDBJ whole genome shotgun (WGS) entry which is preliminary data.</text>
</comment>
<evidence type="ECO:0000313" key="3">
    <source>
        <dbReference type="Proteomes" id="UP000320176"/>
    </source>
</evidence>
<organism evidence="2 3">
    <name type="scientific">Stieleria varia</name>
    <dbReference type="NCBI Taxonomy" id="2528005"/>
    <lineage>
        <taxon>Bacteria</taxon>
        <taxon>Pseudomonadati</taxon>
        <taxon>Planctomycetota</taxon>
        <taxon>Planctomycetia</taxon>
        <taxon>Pirellulales</taxon>
        <taxon>Pirellulaceae</taxon>
        <taxon>Stieleria</taxon>
    </lineage>
</organism>
<feature type="signal peptide" evidence="1">
    <location>
        <begin position="1"/>
        <end position="20"/>
    </location>
</feature>
<dbReference type="EMBL" id="SJPN01000006">
    <property type="protein sequence ID" value="TWT98302.1"/>
    <property type="molecule type" value="Genomic_DNA"/>
</dbReference>
<evidence type="ECO:0008006" key="4">
    <source>
        <dbReference type="Google" id="ProtNLM"/>
    </source>
</evidence>
<dbReference type="Proteomes" id="UP000320176">
    <property type="component" value="Unassembled WGS sequence"/>
</dbReference>
<feature type="chain" id="PRO_5022674382" description="SMP-30/Gluconolaconase/LRE-like region" evidence="1">
    <location>
        <begin position="21"/>
        <end position="350"/>
    </location>
</feature>
<accession>A0A5C6AE29</accession>
<name>A0A5C6AE29_9BACT</name>
<reference evidence="2 3" key="1">
    <citation type="submission" date="2019-02" db="EMBL/GenBank/DDBJ databases">
        <title>Deep-cultivation of Planctomycetes and their phenomic and genomic characterization uncovers novel biology.</title>
        <authorList>
            <person name="Wiegand S."/>
            <person name="Jogler M."/>
            <person name="Boedeker C."/>
            <person name="Pinto D."/>
            <person name="Vollmers J."/>
            <person name="Rivas-Marin E."/>
            <person name="Kohn T."/>
            <person name="Peeters S.H."/>
            <person name="Heuer A."/>
            <person name="Rast P."/>
            <person name="Oberbeckmann S."/>
            <person name="Bunk B."/>
            <person name="Jeske O."/>
            <person name="Meyerdierks A."/>
            <person name="Storesund J.E."/>
            <person name="Kallscheuer N."/>
            <person name="Luecker S."/>
            <person name="Lage O.M."/>
            <person name="Pohl T."/>
            <person name="Merkel B.J."/>
            <person name="Hornburger P."/>
            <person name="Mueller R.-W."/>
            <person name="Bruemmer F."/>
            <person name="Labrenz M."/>
            <person name="Spormann A.M."/>
            <person name="Op Den Camp H."/>
            <person name="Overmann J."/>
            <person name="Amann R."/>
            <person name="Jetten M.S.M."/>
            <person name="Mascher T."/>
            <person name="Medema M.H."/>
            <person name="Devos D.P."/>
            <person name="Kaster A.-K."/>
            <person name="Ovreas L."/>
            <person name="Rohde M."/>
            <person name="Galperin M.Y."/>
            <person name="Jogler C."/>
        </authorList>
    </citation>
    <scope>NUCLEOTIDE SEQUENCE [LARGE SCALE GENOMIC DNA]</scope>
    <source>
        <strain evidence="2 3">Pla52n</strain>
    </source>
</reference>